<keyword evidence="3" id="KW-1185">Reference proteome</keyword>
<dbReference type="AlphaFoldDB" id="H6L1X4"/>
<dbReference type="HOGENOM" id="CLU_1843709_0_0_10"/>
<evidence type="ECO:0000256" key="1">
    <source>
        <dbReference type="SAM" id="Phobius"/>
    </source>
</evidence>
<gene>
    <name evidence="2" type="ordered locus">SGRA_0773</name>
</gene>
<dbReference type="STRING" id="984262.SGRA_0773"/>
<evidence type="ECO:0000313" key="2">
    <source>
        <dbReference type="EMBL" id="AFC23511.1"/>
    </source>
</evidence>
<feature type="transmembrane region" description="Helical" evidence="1">
    <location>
        <begin position="83"/>
        <end position="105"/>
    </location>
</feature>
<organism evidence="2 3">
    <name type="scientific">Saprospira grandis (strain Lewin)</name>
    <dbReference type="NCBI Taxonomy" id="984262"/>
    <lineage>
        <taxon>Bacteria</taxon>
        <taxon>Pseudomonadati</taxon>
        <taxon>Bacteroidota</taxon>
        <taxon>Saprospiria</taxon>
        <taxon>Saprospirales</taxon>
        <taxon>Saprospiraceae</taxon>
        <taxon>Saprospira</taxon>
    </lineage>
</organism>
<dbReference type="KEGG" id="sgn:SGRA_0773"/>
<proteinExistence type="predicted"/>
<dbReference type="Proteomes" id="UP000007519">
    <property type="component" value="Chromosome"/>
</dbReference>
<name>H6L1X4_SAPGL</name>
<dbReference type="EMBL" id="CP002831">
    <property type="protein sequence ID" value="AFC23511.1"/>
    <property type="molecule type" value="Genomic_DNA"/>
</dbReference>
<evidence type="ECO:0000313" key="3">
    <source>
        <dbReference type="Proteomes" id="UP000007519"/>
    </source>
</evidence>
<keyword evidence="1" id="KW-0812">Transmembrane</keyword>
<accession>H6L1X4</accession>
<protein>
    <submittedName>
        <fullName evidence="2">Uncharacterized protein</fullName>
    </submittedName>
</protein>
<reference evidence="2 3" key="1">
    <citation type="journal article" date="2012" name="Stand. Genomic Sci.">
        <title>Complete genome sequencing and analysis of Saprospira grandis str. Lewin, a predatory marine bacterium.</title>
        <authorList>
            <person name="Saw J.H."/>
            <person name="Yuryev A."/>
            <person name="Kanbe M."/>
            <person name="Hou S."/>
            <person name="Young A.G."/>
            <person name="Aizawa S."/>
            <person name="Alam M."/>
        </authorList>
    </citation>
    <scope>NUCLEOTIDE SEQUENCE [LARGE SCALE GENOMIC DNA]</scope>
    <source>
        <strain evidence="2 3">Lewin</strain>
    </source>
</reference>
<sequence>MGPAAFGGRALLGLAGLLGPSQALPARSGLRPPLQAPRPACPAAQLQAALRLQASPARAKRARPAVGGGHLLFCAFLNRPSKYFISVLGFLFAAPAWGLGSFGLGGQSAQHGLPRFAPQSITISLRLRGELGQPPQEIP</sequence>
<keyword evidence="1" id="KW-0472">Membrane</keyword>
<keyword evidence="1" id="KW-1133">Transmembrane helix</keyword>